<dbReference type="EMBL" id="JYBP01000003">
    <property type="protein sequence ID" value="KJE27631.1"/>
    <property type="molecule type" value="Genomic_DNA"/>
</dbReference>
<evidence type="ECO:0008006" key="3">
    <source>
        <dbReference type="Google" id="ProtNLM"/>
    </source>
</evidence>
<dbReference type="InterPro" id="IPR027417">
    <property type="entry name" value="P-loop_NTPase"/>
</dbReference>
<dbReference type="Gene3D" id="3.40.50.300">
    <property type="entry name" value="P-loop containing nucleotide triphosphate hydrolases"/>
    <property type="match status" value="1"/>
</dbReference>
<protein>
    <recommendedName>
        <fullName evidence="3">Dephospho-CoA kinase</fullName>
    </recommendedName>
</protein>
<accession>A0A0D8BTX4</accession>
<dbReference type="InterPro" id="IPR048444">
    <property type="entry name" value="DNMK"/>
</dbReference>
<gene>
    <name evidence="1" type="ORF">LG52_2983</name>
</gene>
<sequence length="199" mass="23089">MLSLDEFFKPLPNIALTAKMRAGKDEVYKIIESMGFDVERVAFGDFMKKHFFETFPNIPREPKPIGLLQKYGQNMRAIYENVWVDKAMGYMERRSEELSRAGLRVPTFIVTDVRQPNEYEAVRNAGFVVVRIEAPEELRVQRMLALGETVSQEILNAETEQHIDTFKVDYVIHNDGSLDDLKREVVSLIYKIQEKGLRK</sequence>
<proteinExistence type="predicted"/>
<organism evidence="1 2">
    <name type="scientific">Geobacillus kaustophilus</name>
    <dbReference type="NCBI Taxonomy" id="1462"/>
    <lineage>
        <taxon>Bacteria</taxon>
        <taxon>Bacillati</taxon>
        <taxon>Bacillota</taxon>
        <taxon>Bacilli</taxon>
        <taxon>Bacillales</taxon>
        <taxon>Anoxybacillaceae</taxon>
        <taxon>Geobacillus</taxon>
        <taxon>Geobacillus thermoleovorans group</taxon>
    </lineage>
</organism>
<evidence type="ECO:0000313" key="1">
    <source>
        <dbReference type="EMBL" id="KJE27631.1"/>
    </source>
</evidence>
<evidence type="ECO:0000313" key="2">
    <source>
        <dbReference type="Proteomes" id="UP000032522"/>
    </source>
</evidence>
<dbReference type="AlphaFoldDB" id="A0A0D8BTX4"/>
<dbReference type="RefSeq" id="WP_052524534.1">
    <property type="nucleotide sequence ID" value="NZ_JYBP01000003.1"/>
</dbReference>
<reference evidence="1 2" key="1">
    <citation type="submission" date="2015-01" db="EMBL/GenBank/DDBJ databases">
        <authorList>
            <person name="Filippidou S."/>
            <person name="Jeanneret N."/>
            <person name="Russel-Delif L."/>
            <person name="Junier T."/>
            <person name="Wunderlin T."/>
            <person name="Molina V."/>
            <person name="Johnson S.L."/>
            <person name="Davenport K.W."/>
            <person name="Chain P.S."/>
            <person name="Dorador C."/>
            <person name="Junier P."/>
        </authorList>
    </citation>
    <scope>NUCLEOTIDE SEQUENCE [LARGE SCALE GENOMIC DNA]</scope>
    <source>
        <strain evidence="1 2">Et7/4</strain>
    </source>
</reference>
<comment type="caution">
    <text evidence="1">The sequence shown here is derived from an EMBL/GenBank/DDBJ whole genome shotgun (WGS) entry which is preliminary data.</text>
</comment>
<dbReference type="OrthoDB" id="2399160at2"/>
<dbReference type="Proteomes" id="UP000032522">
    <property type="component" value="Unassembled WGS sequence"/>
</dbReference>
<name>A0A0D8BTX4_GEOKU</name>
<dbReference type="SUPFAM" id="SSF52540">
    <property type="entry name" value="P-loop containing nucleoside triphosphate hydrolases"/>
    <property type="match status" value="1"/>
</dbReference>
<dbReference type="PATRIC" id="fig|1462.6.peg.3259"/>
<dbReference type="Pfam" id="PF21448">
    <property type="entry name" value="DNMK"/>
    <property type="match status" value="1"/>
</dbReference>